<dbReference type="GO" id="GO:0005874">
    <property type="term" value="C:microtubule"/>
    <property type="evidence" value="ECO:0007669"/>
    <property type="project" value="UniProtKB-KW"/>
</dbReference>
<keyword evidence="3 8" id="KW-0175">Coiled coil</keyword>
<dbReference type="SMART" id="SM00129">
    <property type="entry name" value="KISc"/>
    <property type="match status" value="1"/>
</dbReference>
<keyword evidence="1 6" id="KW-0547">Nucleotide-binding</keyword>
<keyword evidence="12" id="KW-1185">Reference proteome</keyword>
<dbReference type="Pfam" id="PF00415">
    <property type="entry name" value="RCC1"/>
    <property type="match status" value="1"/>
</dbReference>
<feature type="binding site" evidence="6">
    <location>
        <begin position="92"/>
        <end position="99"/>
    </location>
    <ligand>
        <name>ATP</name>
        <dbReference type="ChEBI" id="CHEBI:30616"/>
    </ligand>
</feature>
<evidence type="ECO:0000256" key="2">
    <source>
        <dbReference type="ARBA" id="ARBA00022840"/>
    </source>
</evidence>
<feature type="repeat" description="RCC1" evidence="5">
    <location>
        <begin position="744"/>
        <end position="791"/>
    </location>
</feature>
<evidence type="ECO:0000256" key="6">
    <source>
        <dbReference type="PROSITE-ProRule" id="PRU00283"/>
    </source>
</evidence>
<feature type="repeat" description="RCC1" evidence="5">
    <location>
        <begin position="696"/>
        <end position="743"/>
    </location>
</feature>
<dbReference type="InterPro" id="IPR019821">
    <property type="entry name" value="Kinesin_motor_CS"/>
</dbReference>
<evidence type="ECO:0000256" key="1">
    <source>
        <dbReference type="ARBA" id="ARBA00022741"/>
    </source>
</evidence>
<evidence type="ECO:0000313" key="12">
    <source>
        <dbReference type="Proteomes" id="UP000689195"/>
    </source>
</evidence>
<name>A0A8S1W4T1_9CILI</name>
<dbReference type="GO" id="GO:0007018">
    <property type="term" value="P:microtubule-based movement"/>
    <property type="evidence" value="ECO:0007669"/>
    <property type="project" value="InterPro"/>
</dbReference>
<dbReference type="InterPro" id="IPR027640">
    <property type="entry name" value="Kinesin-like_fam"/>
</dbReference>
<keyword evidence="4 6" id="KW-0505">Motor protein</keyword>
<protein>
    <recommendedName>
        <fullName evidence="7">Kinesin-like protein</fullName>
    </recommendedName>
</protein>
<dbReference type="PROSITE" id="PS50067">
    <property type="entry name" value="KINESIN_MOTOR_2"/>
    <property type="match status" value="1"/>
</dbReference>
<evidence type="ECO:0000256" key="4">
    <source>
        <dbReference type="ARBA" id="ARBA00023175"/>
    </source>
</evidence>
<feature type="repeat" description="RCC1" evidence="5">
    <location>
        <begin position="608"/>
        <end position="656"/>
    </location>
</feature>
<feature type="repeat" description="RCC1" evidence="5">
    <location>
        <begin position="893"/>
        <end position="942"/>
    </location>
</feature>
<feature type="domain" description="Kinesin motor" evidence="10">
    <location>
        <begin position="4"/>
        <end position="312"/>
    </location>
</feature>
<gene>
    <name evidence="11" type="ORF">PPENT_87.1.T0830033</name>
</gene>
<dbReference type="InterPro" id="IPR001752">
    <property type="entry name" value="Kinesin_motor_dom"/>
</dbReference>
<proteinExistence type="inferred from homology"/>
<evidence type="ECO:0000256" key="7">
    <source>
        <dbReference type="RuleBase" id="RU000394"/>
    </source>
</evidence>
<dbReference type="GO" id="GO:0003777">
    <property type="term" value="F:microtubule motor activity"/>
    <property type="evidence" value="ECO:0007669"/>
    <property type="project" value="InterPro"/>
</dbReference>
<dbReference type="Proteomes" id="UP000689195">
    <property type="component" value="Unassembled WGS sequence"/>
</dbReference>
<dbReference type="InterPro" id="IPR058923">
    <property type="entry name" value="RCC1-like_dom"/>
</dbReference>
<reference evidence="11" key="1">
    <citation type="submission" date="2021-01" db="EMBL/GenBank/DDBJ databases">
        <authorList>
            <consortium name="Genoscope - CEA"/>
            <person name="William W."/>
        </authorList>
    </citation>
    <scope>NUCLEOTIDE SEQUENCE</scope>
</reference>
<organism evidence="11 12">
    <name type="scientific">Paramecium pentaurelia</name>
    <dbReference type="NCBI Taxonomy" id="43138"/>
    <lineage>
        <taxon>Eukaryota</taxon>
        <taxon>Sar</taxon>
        <taxon>Alveolata</taxon>
        <taxon>Ciliophora</taxon>
        <taxon>Intramacronucleata</taxon>
        <taxon>Oligohymenophorea</taxon>
        <taxon>Peniculida</taxon>
        <taxon>Parameciidae</taxon>
        <taxon>Paramecium</taxon>
    </lineage>
</organism>
<dbReference type="Pfam" id="PF00225">
    <property type="entry name" value="Kinesin"/>
    <property type="match status" value="1"/>
</dbReference>
<dbReference type="EMBL" id="CAJJDO010000083">
    <property type="protein sequence ID" value="CAD8184380.1"/>
    <property type="molecule type" value="Genomic_DNA"/>
</dbReference>
<evidence type="ECO:0000256" key="9">
    <source>
        <dbReference type="SAM" id="MobiDB-lite"/>
    </source>
</evidence>
<evidence type="ECO:0000256" key="5">
    <source>
        <dbReference type="PROSITE-ProRule" id="PRU00235"/>
    </source>
</evidence>
<dbReference type="GO" id="GO:0008017">
    <property type="term" value="F:microtubule binding"/>
    <property type="evidence" value="ECO:0007669"/>
    <property type="project" value="InterPro"/>
</dbReference>
<dbReference type="OrthoDB" id="293800at2759"/>
<keyword evidence="7" id="KW-0493">Microtubule</keyword>
<sequence length="942" mass="108225">MNEAIKIFVRMRPPLQNEDEEAWKIQKESNTIISLPRDPQTTRRYADAFYNYQFTFDKIFSNEDKNEDIYKHCKQLLNYTLQGFNSSLFLYGQTTSGKTYTMLGDQENPGLLPYTLLDLFKECQLPIAISYIEIYNEQINDLLQQGATNLKMQDINGQAFVNQLRIQQVENFDDALSLLCDGEEQRMYRERQIHEHSSRSHTIFQILVQHESHTSTLSLIDLAGSERLNEEDASDETAYINKSLFVLSNVINKLAEGKKSHIPYRDSKLTRYLQNSLGGNSYTTIICTLSPASMNFYQTLSTLRFAQRAKKVENKIYKQESLSKSGLIEALQKELNDIKIERDQLKIQLQQQQSNNNFDQIIDVFIQYIALQVHDKQKFIEDTNILKDVYNQQHKQLIQSLYNQIMQICQDCNLPKGLNNPMSNQTQKVFVQQFKELINKQLQEESIFNNVYVQSILNPQSDFQSYQTQQLMPILESAFQEAMNALQNKLNEITSVVQNIGELSYQNQKIFDDKSLKKYFEIVNNEYNWMKQCKLQLNEQFNKKTQVLQQAFNNVSKNLNDSRLNSQNNNNNKQQQQQQQQLQNITNIINPNIRQSTNTPKFTERDKTALFVWGSGKDGRLGTGSLASQPIPYKVQIQNLQYISCGYYHSAAINIEQQLFIWGKNYDLTPQKQPQFNNIIQVACGCQHTLILDSLGQVFSWGIGDEGQLGNESYFNSDEPVKILDNIIYIEASRSHSAAINKDNLFYSWGSNIDYRLGLEEKKNYNIPTSTGIQVNKISLGTNHSAFIRQDGIVFTTGNGQQGQLGNKINSECYLNLQLDIKAVDLVCGEDITLFINNNGDVFSCGKKSNGNLGHLMSTIPAFLQQPKQIEGLQKIKQISVGKRHCLAISSNKQVWGWGFNFFDQLGLGDKNRFIEQPIKLDLQDVIQVSCGEYHSLALCQN</sequence>
<evidence type="ECO:0000259" key="10">
    <source>
        <dbReference type="PROSITE" id="PS50067"/>
    </source>
</evidence>
<dbReference type="GO" id="GO:0005524">
    <property type="term" value="F:ATP binding"/>
    <property type="evidence" value="ECO:0007669"/>
    <property type="project" value="UniProtKB-UniRule"/>
</dbReference>
<dbReference type="PANTHER" id="PTHR47968:SF75">
    <property type="entry name" value="CENTROMERE-ASSOCIATED PROTEIN E"/>
    <property type="match status" value="1"/>
</dbReference>
<dbReference type="PANTHER" id="PTHR47968">
    <property type="entry name" value="CENTROMERE PROTEIN E"/>
    <property type="match status" value="1"/>
</dbReference>
<feature type="repeat" description="RCC1" evidence="5">
    <location>
        <begin position="840"/>
        <end position="892"/>
    </location>
</feature>
<dbReference type="InterPro" id="IPR000408">
    <property type="entry name" value="Reg_chr_condens"/>
</dbReference>
<keyword evidence="2 6" id="KW-0067">ATP-binding</keyword>
<evidence type="ECO:0000313" key="11">
    <source>
        <dbReference type="EMBL" id="CAD8184380.1"/>
    </source>
</evidence>
<dbReference type="PROSITE" id="PS00411">
    <property type="entry name" value="KINESIN_MOTOR_1"/>
    <property type="match status" value="1"/>
</dbReference>
<comment type="similarity">
    <text evidence="6 7">Belongs to the TRAFAC class myosin-kinesin ATPase superfamily. Kinesin family.</text>
</comment>
<feature type="compositionally biased region" description="Low complexity" evidence="9">
    <location>
        <begin position="565"/>
        <end position="580"/>
    </location>
</feature>
<dbReference type="Pfam" id="PF25390">
    <property type="entry name" value="WD40_RLD"/>
    <property type="match status" value="1"/>
</dbReference>
<dbReference type="FunFam" id="3.40.850.10:FF:000112">
    <property type="entry name" value="Kinesin-8, putative"/>
    <property type="match status" value="1"/>
</dbReference>
<accession>A0A8S1W4T1</accession>
<evidence type="ECO:0000256" key="8">
    <source>
        <dbReference type="SAM" id="Coils"/>
    </source>
</evidence>
<comment type="caution">
    <text evidence="11">The sequence shown here is derived from an EMBL/GenBank/DDBJ whole genome shotgun (WGS) entry which is preliminary data.</text>
</comment>
<feature type="region of interest" description="Disordered" evidence="9">
    <location>
        <begin position="559"/>
        <end position="580"/>
    </location>
</feature>
<dbReference type="AlphaFoldDB" id="A0A8S1W4T1"/>
<evidence type="ECO:0000256" key="3">
    <source>
        <dbReference type="ARBA" id="ARBA00023054"/>
    </source>
</evidence>
<dbReference type="PROSITE" id="PS00626">
    <property type="entry name" value="RCC1_2"/>
    <property type="match status" value="2"/>
</dbReference>
<dbReference type="PROSITE" id="PS50012">
    <property type="entry name" value="RCC1_3"/>
    <property type="match status" value="5"/>
</dbReference>
<feature type="coiled-coil region" evidence="8">
    <location>
        <begin position="328"/>
        <end position="355"/>
    </location>
</feature>